<name>K6WPT1_9MICO</name>
<feature type="domain" description="VOC" evidence="4">
    <location>
        <begin position="9"/>
        <end position="119"/>
    </location>
</feature>
<dbReference type="OrthoDB" id="6624781at2"/>
<dbReference type="EMBL" id="BAHD01000026">
    <property type="protein sequence ID" value="GAB95796.1"/>
    <property type="molecule type" value="Genomic_DNA"/>
</dbReference>
<organism evidence="5 6">
    <name type="scientific">Kineosphaera limosa NBRC 100340</name>
    <dbReference type="NCBI Taxonomy" id="1184609"/>
    <lineage>
        <taxon>Bacteria</taxon>
        <taxon>Bacillati</taxon>
        <taxon>Actinomycetota</taxon>
        <taxon>Actinomycetes</taxon>
        <taxon>Micrococcales</taxon>
        <taxon>Dermatophilaceae</taxon>
        <taxon>Kineosphaera</taxon>
    </lineage>
</organism>
<dbReference type="GO" id="GO:0046677">
    <property type="term" value="P:response to antibiotic"/>
    <property type="evidence" value="ECO:0007669"/>
    <property type="project" value="UniProtKB-KW"/>
</dbReference>
<dbReference type="CDD" id="cd08349">
    <property type="entry name" value="BLMA_like"/>
    <property type="match status" value="1"/>
</dbReference>
<dbReference type="PROSITE" id="PS51819">
    <property type="entry name" value="VOC"/>
    <property type="match status" value="1"/>
</dbReference>
<dbReference type="InterPro" id="IPR029068">
    <property type="entry name" value="Glyas_Bleomycin-R_OHBP_Dase"/>
</dbReference>
<evidence type="ECO:0000313" key="6">
    <source>
        <dbReference type="Proteomes" id="UP000008366"/>
    </source>
</evidence>
<evidence type="ECO:0000256" key="1">
    <source>
        <dbReference type="ARBA" id="ARBA00011051"/>
    </source>
</evidence>
<sequence length="123" mass="13124">MTTADLAKLVSSAAVLPVTDVDRSIEHYRALGFEVTKLTPEYGAAERGGVALHLSLMPELDPLSGAGCVYLYVDDADRLAREWADAGVGRTVAPVDTDYGLREGAHLDPDNNLLRFGAPLPNS</sequence>
<keyword evidence="6" id="KW-1185">Reference proteome</keyword>
<dbReference type="SUPFAM" id="SSF54593">
    <property type="entry name" value="Glyoxalase/Bleomycin resistance protein/Dihydroxybiphenyl dioxygenase"/>
    <property type="match status" value="1"/>
</dbReference>
<accession>K6WPT1</accession>
<dbReference type="Proteomes" id="UP000008366">
    <property type="component" value="Unassembled WGS sequence"/>
</dbReference>
<evidence type="ECO:0000256" key="2">
    <source>
        <dbReference type="ARBA" id="ARBA00021572"/>
    </source>
</evidence>
<gene>
    <name evidence="5" type="ORF">KILIM_026_00670</name>
</gene>
<dbReference type="InterPro" id="IPR000335">
    <property type="entry name" value="Bleomycin-R"/>
</dbReference>
<comment type="similarity">
    <text evidence="1">Belongs to the bleomycin resistance protein family.</text>
</comment>
<dbReference type="AlphaFoldDB" id="K6WPT1"/>
<reference evidence="5 6" key="1">
    <citation type="submission" date="2012-08" db="EMBL/GenBank/DDBJ databases">
        <title>Whole genome shotgun sequence of Kineosphaera limosa NBRC 100340.</title>
        <authorList>
            <person name="Yoshida I."/>
            <person name="Isaki S."/>
            <person name="Hosoyama A."/>
            <person name="Tsuchikane K."/>
            <person name="Katsumata H."/>
            <person name="Ando Y."/>
            <person name="Ohji S."/>
            <person name="Hamada M."/>
            <person name="Tamura T."/>
            <person name="Yamazoe A."/>
            <person name="Yamazaki S."/>
            <person name="Fujita N."/>
        </authorList>
    </citation>
    <scope>NUCLEOTIDE SEQUENCE [LARGE SCALE GENOMIC DNA]</scope>
    <source>
        <strain evidence="5 6">NBRC 100340</strain>
    </source>
</reference>
<evidence type="ECO:0000256" key="3">
    <source>
        <dbReference type="ARBA" id="ARBA00023251"/>
    </source>
</evidence>
<evidence type="ECO:0000313" key="5">
    <source>
        <dbReference type="EMBL" id="GAB95796.1"/>
    </source>
</evidence>
<keyword evidence="3" id="KW-0046">Antibiotic resistance</keyword>
<dbReference type="InterPro" id="IPR037523">
    <property type="entry name" value="VOC_core"/>
</dbReference>
<comment type="caution">
    <text evidence="5">The sequence shown here is derived from an EMBL/GenBank/DDBJ whole genome shotgun (WGS) entry which is preliminary data.</text>
</comment>
<dbReference type="InterPro" id="IPR004360">
    <property type="entry name" value="Glyas_Fos-R_dOase_dom"/>
</dbReference>
<proteinExistence type="inferred from homology"/>
<dbReference type="eggNOG" id="COG0346">
    <property type="taxonomic scope" value="Bacteria"/>
</dbReference>
<dbReference type="RefSeq" id="WP_006592328.1">
    <property type="nucleotide sequence ID" value="NZ_BAHD01000026.1"/>
</dbReference>
<dbReference type="Pfam" id="PF00903">
    <property type="entry name" value="Glyoxalase"/>
    <property type="match status" value="1"/>
</dbReference>
<dbReference type="STRING" id="1184609.KILIM_026_00670"/>
<evidence type="ECO:0000259" key="4">
    <source>
        <dbReference type="PROSITE" id="PS51819"/>
    </source>
</evidence>
<protein>
    <recommendedName>
        <fullName evidence="2">Bleomycin resistance protein</fullName>
    </recommendedName>
</protein>
<dbReference type="Gene3D" id="3.10.180.10">
    <property type="entry name" value="2,3-Dihydroxybiphenyl 1,2-Dioxygenase, domain 1"/>
    <property type="match status" value="1"/>
</dbReference>